<keyword evidence="8" id="KW-1185">Reference proteome</keyword>
<dbReference type="Proteomes" id="UP000052237">
    <property type="component" value="Unassembled WGS sequence"/>
</dbReference>
<dbReference type="GO" id="GO:0003877">
    <property type="term" value="F:ATP:ADP adenylyltransferase activity"/>
    <property type="evidence" value="ECO:0007669"/>
    <property type="project" value="UniProtKB-EC"/>
</dbReference>
<dbReference type="AlphaFoldDB" id="A0A0S4RH98"/>
<feature type="binding site" evidence="3">
    <location>
        <position position="121"/>
    </location>
    <ligand>
        <name>substrate</name>
    </ligand>
</feature>
<dbReference type="EMBL" id="FAVC01000001">
    <property type="protein sequence ID" value="CUU73520.1"/>
    <property type="molecule type" value="Genomic_DNA"/>
</dbReference>
<dbReference type="Pfam" id="PF01230">
    <property type="entry name" value="HIT"/>
    <property type="match status" value="1"/>
</dbReference>
<sequence>MKHEFAPWRSEYFKNKQEGCAFCDIVSNDNKDDENFVIFRAKHCFGVMNRYPYTLGEFMVIPYEHIDNVETLDDETWHEMSHFVKIGVGILKKYLNANGVNIGMNLGAAAGAGIAEHIHYHLVPRWNRDTNFITTIGHTRIHGVPFYEQYQTLKEAFKEIIK</sequence>
<dbReference type="InterPro" id="IPR036265">
    <property type="entry name" value="HIT-like_sf"/>
</dbReference>
<feature type="domain" description="HIT" evidence="5">
    <location>
        <begin position="21"/>
        <end position="132"/>
    </location>
</feature>
<keyword evidence="1" id="KW-0547">Nucleotide-binding</keyword>
<dbReference type="InterPro" id="IPR052908">
    <property type="entry name" value="AP-4-A_phosphorylase"/>
</dbReference>
<evidence type="ECO:0000256" key="2">
    <source>
        <dbReference type="PIRSR" id="PIRSR639383-1"/>
    </source>
</evidence>
<dbReference type="PANTHER" id="PTHR42997">
    <property type="entry name" value="HIT FAMILY HYDROLASE"/>
    <property type="match status" value="1"/>
</dbReference>
<dbReference type="PANTHER" id="PTHR42997:SF1">
    <property type="entry name" value="AP-4-A PHOSPHORYLASE"/>
    <property type="match status" value="1"/>
</dbReference>
<gene>
    <name evidence="6" type="ORF">ERS686654_00278</name>
    <name evidence="7" type="ORF">ERS739223_00393</name>
</gene>
<dbReference type="Proteomes" id="UP000052245">
    <property type="component" value="Unassembled WGS sequence"/>
</dbReference>
<evidence type="ECO:0000313" key="9">
    <source>
        <dbReference type="Proteomes" id="UP000052245"/>
    </source>
</evidence>
<protein>
    <submittedName>
        <fullName evidence="6">Hit family protein</fullName>
        <ecNumber evidence="6">2.7.7.53</ecNumber>
    </submittedName>
</protein>
<name>A0A0S4RH98_CAMHY</name>
<dbReference type="EMBL" id="FAVB01000001">
    <property type="protein sequence ID" value="CUU70805.1"/>
    <property type="molecule type" value="Genomic_DNA"/>
</dbReference>
<evidence type="ECO:0000313" key="7">
    <source>
        <dbReference type="EMBL" id="CUU73520.1"/>
    </source>
</evidence>
<dbReference type="InterPro" id="IPR039383">
    <property type="entry name" value="FHIT"/>
</dbReference>
<dbReference type="SUPFAM" id="SSF54197">
    <property type="entry name" value="HIT-like"/>
    <property type="match status" value="1"/>
</dbReference>
<feature type="active site" description="Tele-AMP-histidine intermediate" evidence="2">
    <location>
        <position position="119"/>
    </location>
</feature>
<evidence type="ECO:0000256" key="4">
    <source>
        <dbReference type="PROSITE-ProRule" id="PRU00464"/>
    </source>
</evidence>
<keyword evidence="6" id="KW-0808">Transferase</keyword>
<comment type="caution">
    <text evidence="6">The sequence shown here is derived from an EMBL/GenBank/DDBJ whole genome shotgun (WGS) entry which is preliminary data.</text>
</comment>
<accession>A0A9W5EWW5</accession>
<dbReference type="Gene3D" id="3.30.428.10">
    <property type="entry name" value="HIT-like"/>
    <property type="match status" value="1"/>
</dbReference>
<accession>A0A0S4RH98</accession>
<dbReference type="EC" id="2.7.7.53" evidence="6"/>
<evidence type="ECO:0000256" key="3">
    <source>
        <dbReference type="PIRSR" id="PIRSR639383-2"/>
    </source>
</evidence>
<dbReference type="PROSITE" id="PS51084">
    <property type="entry name" value="HIT_2"/>
    <property type="match status" value="1"/>
</dbReference>
<dbReference type="GO" id="GO:0000166">
    <property type="term" value="F:nucleotide binding"/>
    <property type="evidence" value="ECO:0007669"/>
    <property type="project" value="UniProtKB-KW"/>
</dbReference>
<evidence type="ECO:0000313" key="8">
    <source>
        <dbReference type="Proteomes" id="UP000052237"/>
    </source>
</evidence>
<evidence type="ECO:0000256" key="1">
    <source>
        <dbReference type="ARBA" id="ARBA00022741"/>
    </source>
</evidence>
<proteinExistence type="predicted"/>
<reference evidence="8 9" key="1">
    <citation type="submission" date="2015-11" db="EMBL/GenBank/DDBJ databases">
        <authorList>
            <consortium name="Pathogen Informatics"/>
        </authorList>
    </citation>
    <scope>NUCLEOTIDE SEQUENCE [LARGE SCALE GENOMIC DNA]</scope>
    <source>
        <strain evidence="6 8">006A-0059</strain>
        <strain evidence="7 9">007A-0283</strain>
    </source>
</reference>
<organism evidence="6 8">
    <name type="scientific">Campylobacter hyointestinalis subsp. hyointestinalis</name>
    <dbReference type="NCBI Taxonomy" id="91352"/>
    <lineage>
        <taxon>Bacteria</taxon>
        <taxon>Pseudomonadati</taxon>
        <taxon>Campylobacterota</taxon>
        <taxon>Epsilonproteobacteria</taxon>
        <taxon>Campylobacterales</taxon>
        <taxon>Campylobacteraceae</taxon>
        <taxon>Campylobacter</taxon>
    </lineage>
</organism>
<dbReference type="RefSeq" id="WP_034961437.1">
    <property type="nucleotide sequence ID" value="NZ_CBCRTP010000004.1"/>
</dbReference>
<evidence type="ECO:0000259" key="5">
    <source>
        <dbReference type="PROSITE" id="PS51084"/>
    </source>
</evidence>
<feature type="binding site" evidence="3">
    <location>
        <position position="49"/>
    </location>
    <ligand>
        <name>substrate</name>
    </ligand>
</feature>
<evidence type="ECO:0000313" key="6">
    <source>
        <dbReference type="EMBL" id="CUU70805.1"/>
    </source>
</evidence>
<dbReference type="CDD" id="cd01275">
    <property type="entry name" value="FHIT"/>
    <property type="match status" value="1"/>
</dbReference>
<feature type="short sequence motif" description="Histidine triad motif" evidence="4">
    <location>
        <begin position="117"/>
        <end position="121"/>
    </location>
</feature>
<dbReference type="InterPro" id="IPR011146">
    <property type="entry name" value="HIT-like"/>
</dbReference>
<keyword evidence="6" id="KW-0548">Nucleotidyltransferase</keyword>